<evidence type="ECO:0000256" key="3">
    <source>
        <dbReference type="ARBA" id="ARBA00022741"/>
    </source>
</evidence>
<dbReference type="Pfam" id="PF01171">
    <property type="entry name" value="ATP_bind_3"/>
    <property type="match status" value="1"/>
</dbReference>
<evidence type="ECO:0000256" key="1">
    <source>
        <dbReference type="ARBA" id="ARBA00022598"/>
    </source>
</evidence>
<gene>
    <name evidence="6 8" type="primary">tilS</name>
    <name evidence="8" type="ORF">ISR29_01915</name>
</gene>
<dbReference type="SUPFAM" id="SSF82829">
    <property type="entry name" value="MesJ substrate recognition domain-like"/>
    <property type="match status" value="1"/>
</dbReference>
<dbReference type="Gene3D" id="1.20.59.20">
    <property type="match status" value="1"/>
</dbReference>
<dbReference type="EMBL" id="JADHSG010000002">
    <property type="protein sequence ID" value="MBL6902938.1"/>
    <property type="molecule type" value="Genomic_DNA"/>
</dbReference>
<dbReference type="Gene3D" id="3.40.50.620">
    <property type="entry name" value="HUPs"/>
    <property type="match status" value="1"/>
</dbReference>
<dbReference type="InterPro" id="IPR012795">
    <property type="entry name" value="tRNA_Ile_lys_synt_N"/>
</dbReference>
<sequence>MVDLEVISNFINKKNCVYVAFSGGVDSTALLYACSLLKKNGELDNLKAIHINHNLSVNAQIWQNHCKKICKKLDIELIIENIIIKTNKDGLEAAARKGRYDIFSKIIKTDEQLLLAHHADDVAETILFRLFRGTGFDGLQGPKPKRKIGEGNLIRPLLKFSKIDLLDFIKKNKVSYIEDESNKESNQDRNYIRNTIMPLVNKRWKDSEKRIQLTSEIVQEKQEIFNNLFAEKFSKIIINNLIPIKELKGLKENEAKELLRYLIKINNIAMPSKKVLDEIMKTFYKSNPSKLAIVKWSRSDKEQKGGVISFEQDFIEIDGIEYSGVIRIYQR</sequence>
<dbReference type="EC" id="6.3.4.19" evidence="6"/>
<organism evidence="8 9">
    <name type="scientific">SAR86 cluster bacterium</name>
    <dbReference type="NCBI Taxonomy" id="2030880"/>
    <lineage>
        <taxon>Bacteria</taxon>
        <taxon>Pseudomonadati</taxon>
        <taxon>Pseudomonadota</taxon>
        <taxon>Gammaproteobacteria</taxon>
        <taxon>SAR86 cluster</taxon>
    </lineage>
</organism>
<dbReference type="CDD" id="cd01992">
    <property type="entry name" value="TilS_N"/>
    <property type="match status" value="1"/>
</dbReference>
<dbReference type="InterPro" id="IPR011063">
    <property type="entry name" value="TilS/TtcA_N"/>
</dbReference>
<dbReference type="SUPFAM" id="SSF52402">
    <property type="entry name" value="Adenine nucleotide alpha hydrolases-like"/>
    <property type="match status" value="1"/>
</dbReference>
<accession>A0A937M1R1</accession>
<evidence type="ECO:0000313" key="8">
    <source>
        <dbReference type="EMBL" id="MBL6902938.1"/>
    </source>
</evidence>
<comment type="domain">
    <text evidence="6">The N-terminal region contains the highly conserved SGGXDS motif, predicted to be a P-loop motif involved in ATP binding.</text>
</comment>
<name>A0A937M1R1_9GAMM</name>
<dbReference type="AlphaFoldDB" id="A0A937M1R1"/>
<dbReference type="InterPro" id="IPR014729">
    <property type="entry name" value="Rossmann-like_a/b/a_fold"/>
</dbReference>
<dbReference type="GO" id="GO:0005737">
    <property type="term" value="C:cytoplasm"/>
    <property type="evidence" value="ECO:0007669"/>
    <property type="project" value="UniProtKB-SubCell"/>
</dbReference>
<evidence type="ECO:0000256" key="2">
    <source>
        <dbReference type="ARBA" id="ARBA00022694"/>
    </source>
</evidence>
<evidence type="ECO:0000259" key="7">
    <source>
        <dbReference type="Pfam" id="PF01171"/>
    </source>
</evidence>
<comment type="subcellular location">
    <subcellularLocation>
        <location evidence="6">Cytoplasm</location>
    </subcellularLocation>
</comment>
<proteinExistence type="inferred from homology"/>
<evidence type="ECO:0000256" key="4">
    <source>
        <dbReference type="ARBA" id="ARBA00022840"/>
    </source>
</evidence>
<feature type="domain" description="tRNA(Ile)-lysidine/2-thiocytidine synthase N-terminal" evidence="7">
    <location>
        <begin position="17"/>
        <end position="194"/>
    </location>
</feature>
<dbReference type="GO" id="GO:0032267">
    <property type="term" value="F:tRNA(Ile)-lysidine synthase activity"/>
    <property type="evidence" value="ECO:0007669"/>
    <property type="project" value="UniProtKB-EC"/>
</dbReference>
<protein>
    <recommendedName>
        <fullName evidence="6">tRNA(Ile)-lysidine synthase</fullName>
        <ecNumber evidence="6">6.3.4.19</ecNumber>
    </recommendedName>
    <alternativeName>
        <fullName evidence="6">tRNA(Ile)-2-lysyl-cytidine synthase</fullName>
    </alternativeName>
    <alternativeName>
        <fullName evidence="6">tRNA(Ile)-lysidine synthetase</fullName>
    </alternativeName>
</protein>
<comment type="catalytic activity">
    <reaction evidence="5 6">
        <text>cytidine(34) in tRNA(Ile2) + L-lysine + ATP = lysidine(34) in tRNA(Ile2) + AMP + diphosphate + H(+)</text>
        <dbReference type="Rhea" id="RHEA:43744"/>
        <dbReference type="Rhea" id="RHEA-COMP:10625"/>
        <dbReference type="Rhea" id="RHEA-COMP:10670"/>
        <dbReference type="ChEBI" id="CHEBI:15378"/>
        <dbReference type="ChEBI" id="CHEBI:30616"/>
        <dbReference type="ChEBI" id="CHEBI:32551"/>
        <dbReference type="ChEBI" id="CHEBI:33019"/>
        <dbReference type="ChEBI" id="CHEBI:82748"/>
        <dbReference type="ChEBI" id="CHEBI:83665"/>
        <dbReference type="ChEBI" id="CHEBI:456215"/>
        <dbReference type="EC" id="6.3.4.19"/>
    </reaction>
</comment>
<dbReference type="PANTHER" id="PTHR43033">
    <property type="entry name" value="TRNA(ILE)-LYSIDINE SYNTHASE-RELATED"/>
    <property type="match status" value="1"/>
</dbReference>
<keyword evidence="6" id="KW-0963">Cytoplasm</keyword>
<dbReference type="PANTHER" id="PTHR43033:SF1">
    <property type="entry name" value="TRNA(ILE)-LYSIDINE SYNTHASE-RELATED"/>
    <property type="match status" value="1"/>
</dbReference>
<comment type="similarity">
    <text evidence="6">Belongs to the tRNA(Ile)-lysidine synthase family.</text>
</comment>
<keyword evidence="2 6" id="KW-0819">tRNA processing</keyword>
<keyword evidence="4 6" id="KW-0067">ATP-binding</keyword>
<evidence type="ECO:0000313" key="9">
    <source>
        <dbReference type="Proteomes" id="UP000705230"/>
    </source>
</evidence>
<comment type="caution">
    <text evidence="8">The sequence shown here is derived from an EMBL/GenBank/DDBJ whole genome shotgun (WGS) entry which is preliminary data.</text>
</comment>
<dbReference type="Proteomes" id="UP000705230">
    <property type="component" value="Unassembled WGS sequence"/>
</dbReference>
<reference evidence="8" key="1">
    <citation type="submission" date="2020-10" db="EMBL/GenBank/DDBJ databases">
        <title>Microbiome of the Black Sea water column analyzed by genome centric metagenomics.</title>
        <authorList>
            <person name="Cabello-Yeves P.J."/>
            <person name="Callieri C."/>
            <person name="Picazo A."/>
            <person name="Mehrshad M."/>
            <person name="Haro-Moreno J.M."/>
            <person name="Roda-Garcia J."/>
            <person name="Dzembekova N."/>
            <person name="Slabakova V."/>
            <person name="Slabakova N."/>
            <person name="Moncheva S."/>
            <person name="Rodriguez-Valera F."/>
        </authorList>
    </citation>
    <scope>NUCLEOTIDE SEQUENCE</scope>
    <source>
        <strain evidence="8">BS30m-G43</strain>
    </source>
</reference>
<dbReference type="GO" id="GO:0006400">
    <property type="term" value="P:tRNA modification"/>
    <property type="evidence" value="ECO:0007669"/>
    <property type="project" value="UniProtKB-UniRule"/>
</dbReference>
<keyword evidence="1 6" id="KW-0436">Ligase</keyword>
<feature type="binding site" evidence="6">
    <location>
        <begin position="22"/>
        <end position="27"/>
    </location>
    <ligand>
        <name>ATP</name>
        <dbReference type="ChEBI" id="CHEBI:30616"/>
    </ligand>
</feature>
<dbReference type="HAMAP" id="MF_01161">
    <property type="entry name" value="tRNA_Ile_lys_synt"/>
    <property type="match status" value="1"/>
</dbReference>
<keyword evidence="3 6" id="KW-0547">Nucleotide-binding</keyword>
<dbReference type="GO" id="GO:0005524">
    <property type="term" value="F:ATP binding"/>
    <property type="evidence" value="ECO:0007669"/>
    <property type="project" value="UniProtKB-UniRule"/>
</dbReference>
<dbReference type="InterPro" id="IPR012094">
    <property type="entry name" value="tRNA_Ile_lys_synt"/>
</dbReference>
<evidence type="ECO:0000256" key="5">
    <source>
        <dbReference type="ARBA" id="ARBA00048539"/>
    </source>
</evidence>
<evidence type="ECO:0000256" key="6">
    <source>
        <dbReference type="HAMAP-Rule" id="MF_01161"/>
    </source>
</evidence>
<dbReference type="NCBIfam" id="TIGR02432">
    <property type="entry name" value="lysidine_TilS_N"/>
    <property type="match status" value="1"/>
</dbReference>
<comment type="function">
    <text evidence="6">Ligates lysine onto the cytidine present at position 34 of the AUA codon-specific tRNA(Ile) that contains the anticodon CAU, in an ATP-dependent manner. Cytidine is converted to lysidine, thus changing the amino acid specificity of the tRNA from methionine to isoleucine.</text>
</comment>